<evidence type="ECO:0000256" key="1">
    <source>
        <dbReference type="SAM" id="MobiDB-lite"/>
    </source>
</evidence>
<feature type="compositionally biased region" description="Low complexity" evidence="1">
    <location>
        <begin position="389"/>
        <end position="407"/>
    </location>
</feature>
<feature type="region of interest" description="Disordered" evidence="1">
    <location>
        <begin position="261"/>
        <end position="319"/>
    </location>
</feature>
<accession>A0A2K3DI96</accession>
<protein>
    <submittedName>
        <fullName evidence="2">Uncharacterized protein</fullName>
    </submittedName>
</protein>
<dbReference type="RefSeq" id="XP_042922328.1">
    <property type="nucleotide sequence ID" value="XM_043065327.1"/>
</dbReference>
<feature type="region of interest" description="Disordered" evidence="1">
    <location>
        <begin position="362"/>
        <end position="407"/>
    </location>
</feature>
<evidence type="ECO:0000313" key="3">
    <source>
        <dbReference type="Proteomes" id="UP000006906"/>
    </source>
</evidence>
<dbReference type="InParanoid" id="A0A2K3DI96"/>
<keyword evidence="3" id="KW-1185">Reference proteome</keyword>
<feature type="compositionally biased region" description="Gly residues" evidence="1">
    <location>
        <begin position="363"/>
        <end position="382"/>
    </location>
</feature>
<feature type="compositionally biased region" description="Low complexity" evidence="1">
    <location>
        <begin position="266"/>
        <end position="286"/>
    </location>
</feature>
<dbReference type="AlphaFoldDB" id="A0A2K3DI96"/>
<evidence type="ECO:0000313" key="2">
    <source>
        <dbReference type="EMBL" id="PNW80247.1"/>
    </source>
</evidence>
<dbReference type="GeneID" id="66054534"/>
<dbReference type="KEGG" id="cre:CHLRE_08g383850v5"/>
<sequence length="407" mass="42317">MDVDLPSLTTEQQGAAVSAAAAAVVAGAPVIAGVPAAADLPPTVTIASTALVSLLTQVGQQVAQQVAATAAPAALPAPAEPAAPPAPVASAAPAGYAAAAAAPAAAAQPAAPVPAQLTPYDALLSACHSFADAFKFLRHNVLDGERLTLSELKDVFLRRFDFRVTTKAEDARDDLQKGRVKMDLAKGVEEYAARFLERVTVAGFTPGLDLKHDFMLMPFFRDGLIDKLQSKCVLDGDRKPFTRLMDLISWASSQERVLRAEKTATRARQQRAATRASAPAAATARADPQPSGRDGWQPANRRGSKRAADGPALNPLQLTRIRHSSGRLLSMVEKEMCDTRGLCYFCFGQNHRSSECPLAQRDGNGGGGGGGGGAAGGGGGGGVRRRENGNGPRRAQAQVAEAADARD</sequence>
<dbReference type="Gramene" id="PNW80247">
    <property type="protein sequence ID" value="PNW80247"/>
    <property type="gene ID" value="CHLRE_08g383850v5"/>
</dbReference>
<organism evidence="2 3">
    <name type="scientific">Chlamydomonas reinhardtii</name>
    <name type="common">Chlamydomonas smithii</name>
    <dbReference type="NCBI Taxonomy" id="3055"/>
    <lineage>
        <taxon>Eukaryota</taxon>
        <taxon>Viridiplantae</taxon>
        <taxon>Chlorophyta</taxon>
        <taxon>core chlorophytes</taxon>
        <taxon>Chlorophyceae</taxon>
        <taxon>CS clade</taxon>
        <taxon>Chlamydomonadales</taxon>
        <taxon>Chlamydomonadaceae</taxon>
        <taxon>Chlamydomonas</taxon>
    </lineage>
</organism>
<gene>
    <name evidence="2" type="ORF">CHLRE_08g383850v5</name>
</gene>
<reference evidence="2 3" key="1">
    <citation type="journal article" date="2007" name="Science">
        <title>The Chlamydomonas genome reveals the evolution of key animal and plant functions.</title>
        <authorList>
            <person name="Merchant S.S."/>
            <person name="Prochnik S.E."/>
            <person name="Vallon O."/>
            <person name="Harris E.H."/>
            <person name="Karpowicz S.J."/>
            <person name="Witman G.B."/>
            <person name="Terry A."/>
            <person name="Salamov A."/>
            <person name="Fritz-Laylin L.K."/>
            <person name="Marechal-Drouard L."/>
            <person name="Marshall W.F."/>
            <person name="Qu L.H."/>
            <person name="Nelson D.R."/>
            <person name="Sanderfoot A.A."/>
            <person name="Spalding M.H."/>
            <person name="Kapitonov V.V."/>
            <person name="Ren Q."/>
            <person name="Ferris P."/>
            <person name="Lindquist E."/>
            <person name="Shapiro H."/>
            <person name="Lucas S.M."/>
            <person name="Grimwood J."/>
            <person name="Schmutz J."/>
            <person name="Cardol P."/>
            <person name="Cerutti H."/>
            <person name="Chanfreau G."/>
            <person name="Chen C.L."/>
            <person name="Cognat V."/>
            <person name="Croft M.T."/>
            <person name="Dent R."/>
            <person name="Dutcher S."/>
            <person name="Fernandez E."/>
            <person name="Fukuzawa H."/>
            <person name="Gonzalez-Ballester D."/>
            <person name="Gonzalez-Halphen D."/>
            <person name="Hallmann A."/>
            <person name="Hanikenne M."/>
            <person name="Hippler M."/>
            <person name="Inwood W."/>
            <person name="Jabbari K."/>
            <person name="Kalanon M."/>
            <person name="Kuras R."/>
            <person name="Lefebvre P.A."/>
            <person name="Lemaire S.D."/>
            <person name="Lobanov A.V."/>
            <person name="Lohr M."/>
            <person name="Manuell A."/>
            <person name="Meier I."/>
            <person name="Mets L."/>
            <person name="Mittag M."/>
            <person name="Mittelmeier T."/>
            <person name="Moroney J.V."/>
            <person name="Moseley J."/>
            <person name="Napoli C."/>
            <person name="Nedelcu A.M."/>
            <person name="Niyogi K."/>
            <person name="Novoselov S.V."/>
            <person name="Paulsen I.T."/>
            <person name="Pazour G."/>
            <person name="Purton S."/>
            <person name="Ral J.P."/>
            <person name="Riano-Pachon D.M."/>
            <person name="Riekhof W."/>
            <person name="Rymarquis L."/>
            <person name="Schroda M."/>
            <person name="Stern D."/>
            <person name="Umen J."/>
            <person name="Willows R."/>
            <person name="Wilson N."/>
            <person name="Zimmer S.L."/>
            <person name="Allmer J."/>
            <person name="Balk J."/>
            <person name="Bisova K."/>
            <person name="Chen C.J."/>
            <person name="Elias M."/>
            <person name="Gendler K."/>
            <person name="Hauser C."/>
            <person name="Lamb M.R."/>
            <person name="Ledford H."/>
            <person name="Long J.C."/>
            <person name="Minagawa J."/>
            <person name="Page M.D."/>
            <person name="Pan J."/>
            <person name="Pootakham W."/>
            <person name="Roje S."/>
            <person name="Rose A."/>
            <person name="Stahlberg E."/>
            <person name="Terauchi A.M."/>
            <person name="Yang P."/>
            <person name="Ball S."/>
            <person name="Bowler C."/>
            <person name="Dieckmann C.L."/>
            <person name="Gladyshev V.N."/>
            <person name="Green P."/>
            <person name="Jorgensen R."/>
            <person name="Mayfield S."/>
            <person name="Mueller-Roeber B."/>
            <person name="Rajamani S."/>
            <person name="Sayre R.T."/>
            <person name="Brokstein P."/>
            <person name="Dubchak I."/>
            <person name="Goodstein D."/>
            <person name="Hornick L."/>
            <person name="Huang Y.W."/>
            <person name="Jhaveri J."/>
            <person name="Luo Y."/>
            <person name="Martinez D."/>
            <person name="Ngau W.C."/>
            <person name="Otillar B."/>
            <person name="Poliakov A."/>
            <person name="Porter A."/>
            <person name="Szajkowski L."/>
            <person name="Werner G."/>
            <person name="Zhou K."/>
            <person name="Grigoriev I.V."/>
            <person name="Rokhsar D.S."/>
            <person name="Grossman A.R."/>
        </authorList>
    </citation>
    <scope>NUCLEOTIDE SEQUENCE [LARGE SCALE GENOMIC DNA]</scope>
    <source>
        <strain evidence="3">CC-503</strain>
    </source>
</reference>
<name>A0A2K3DI96_CHLRE</name>
<dbReference type="EMBL" id="CM008969">
    <property type="protein sequence ID" value="PNW80247.1"/>
    <property type="molecule type" value="Genomic_DNA"/>
</dbReference>
<dbReference type="Proteomes" id="UP000006906">
    <property type="component" value="Chromosome 8"/>
</dbReference>
<proteinExistence type="predicted"/>
<dbReference type="ExpressionAtlas" id="A0A2K3DI96">
    <property type="expression patterns" value="baseline"/>
</dbReference>